<keyword evidence="3" id="KW-1185">Reference proteome</keyword>
<gene>
    <name evidence="2" type="ORF">SAMN05421505_11826</name>
</gene>
<protein>
    <submittedName>
        <fullName evidence="2">Berberine and berberine like</fullName>
    </submittedName>
</protein>
<evidence type="ECO:0000313" key="2">
    <source>
        <dbReference type="EMBL" id="SDH56143.1"/>
    </source>
</evidence>
<evidence type="ECO:0000313" key="3">
    <source>
        <dbReference type="Proteomes" id="UP000198923"/>
    </source>
</evidence>
<dbReference type="Pfam" id="PF08031">
    <property type="entry name" value="BBE"/>
    <property type="match status" value="1"/>
</dbReference>
<dbReference type="STRING" id="504805.SAMN05421505_11826"/>
<dbReference type="Gene3D" id="3.40.462.20">
    <property type="match status" value="1"/>
</dbReference>
<dbReference type="AlphaFoldDB" id="A0A1G8DES1"/>
<dbReference type="InterPro" id="IPR016169">
    <property type="entry name" value="FAD-bd_PCMH_sub2"/>
</dbReference>
<evidence type="ECO:0000259" key="1">
    <source>
        <dbReference type="Pfam" id="PF08031"/>
    </source>
</evidence>
<dbReference type="Proteomes" id="UP000198923">
    <property type="component" value="Unassembled WGS sequence"/>
</dbReference>
<proteinExistence type="predicted"/>
<dbReference type="RefSeq" id="WP_176955541.1">
    <property type="nucleotide sequence ID" value="NZ_FNCN01000018.1"/>
</dbReference>
<sequence>MKVRHLGGALAKPSDALVGHRSAAFALQVLSGLDRDNGDAVGETHRRVLDTQRSRGTFLNNHYGPATAEQVRAAYEPEVYRRLTELKRRYDPANMFRFNHKIPPAG</sequence>
<reference evidence="2 3" key="1">
    <citation type="submission" date="2016-10" db="EMBL/GenBank/DDBJ databases">
        <authorList>
            <person name="de Groot N.N."/>
        </authorList>
    </citation>
    <scope>NUCLEOTIDE SEQUENCE [LARGE SCALE GENOMIC DNA]</scope>
    <source>
        <strain evidence="2 3">CPCC 201354</strain>
    </source>
</reference>
<dbReference type="InterPro" id="IPR012951">
    <property type="entry name" value="BBE"/>
</dbReference>
<accession>A0A1G8DES1</accession>
<organism evidence="2 3">
    <name type="scientific">Sinosporangium album</name>
    <dbReference type="NCBI Taxonomy" id="504805"/>
    <lineage>
        <taxon>Bacteria</taxon>
        <taxon>Bacillati</taxon>
        <taxon>Actinomycetota</taxon>
        <taxon>Actinomycetes</taxon>
        <taxon>Streptosporangiales</taxon>
        <taxon>Streptosporangiaceae</taxon>
        <taxon>Sinosporangium</taxon>
    </lineage>
</organism>
<name>A0A1G8DES1_9ACTN</name>
<feature type="domain" description="Berberine/berberine-like" evidence="1">
    <location>
        <begin position="71"/>
        <end position="103"/>
    </location>
</feature>
<dbReference type="Gene3D" id="3.30.465.10">
    <property type="match status" value="1"/>
</dbReference>
<dbReference type="GO" id="GO:0016491">
    <property type="term" value="F:oxidoreductase activity"/>
    <property type="evidence" value="ECO:0007669"/>
    <property type="project" value="InterPro"/>
</dbReference>
<dbReference type="GO" id="GO:0050660">
    <property type="term" value="F:flavin adenine dinucleotide binding"/>
    <property type="evidence" value="ECO:0007669"/>
    <property type="project" value="InterPro"/>
</dbReference>
<dbReference type="EMBL" id="FNCN01000018">
    <property type="protein sequence ID" value="SDH56143.1"/>
    <property type="molecule type" value="Genomic_DNA"/>
</dbReference>